<dbReference type="GO" id="GO:0043565">
    <property type="term" value="F:sequence-specific DNA binding"/>
    <property type="evidence" value="ECO:0007669"/>
    <property type="project" value="InterPro"/>
</dbReference>
<dbReference type="PROSITE" id="PS01124">
    <property type="entry name" value="HTH_ARAC_FAMILY_2"/>
    <property type="match status" value="1"/>
</dbReference>
<dbReference type="Gene3D" id="1.10.10.60">
    <property type="entry name" value="Homeodomain-like"/>
    <property type="match status" value="2"/>
</dbReference>
<gene>
    <name evidence="5" type="ORF">ABFV38_07810</name>
</gene>
<proteinExistence type="predicted"/>
<dbReference type="SMART" id="SM00342">
    <property type="entry name" value="HTH_ARAC"/>
    <property type="match status" value="1"/>
</dbReference>
<dbReference type="Pfam" id="PF12833">
    <property type="entry name" value="HTH_18"/>
    <property type="match status" value="1"/>
</dbReference>
<dbReference type="InterPro" id="IPR009057">
    <property type="entry name" value="Homeodomain-like_sf"/>
</dbReference>
<dbReference type="Gene3D" id="2.60.120.10">
    <property type="entry name" value="Jelly Rolls"/>
    <property type="match status" value="1"/>
</dbReference>
<evidence type="ECO:0000256" key="2">
    <source>
        <dbReference type="ARBA" id="ARBA00023125"/>
    </source>
</evidence>
<sequence length="293" mass="33946">MGETQLLERITLDRQAISFNRMYTTSAIYYHWHQCVELLYISSGYGIVVVDNQHYTARPGRLFIFPPFRLHKVQVDHSDKNLYHRTTMHIEQSVVESALGAFPRHQARFAALAASNLPAQIYDLSTHAAFIERILEQFQRLEGNEQTEACEVAFLMMQLMTFLPEQPQPYPPRQQTVASRIMSWVEAHYASKFSLDQLAHDLGLSRSYTSRIFRQQTGGTIHEYLLTRRIKSSCELLRYSDEPVDAIALAVGFSEVTYFITCFKKMMRQTPLQYRRSIRCTRIPSQGDFGQVC</sequence>
<evidence type="ECO:0000313" key="5">
    <source>
        <dbReference type="EMBL" id="XBM31991.1"/>
    </source>
</evidence>
<dbReference type="SUPFAM" id="SSF46689">
    <property type="entry name" value="Homeodomain-like"/>
    <property type="match status" value="2"/>
</dbReference>
<dbReference type="GO" id="GO:0003700">
    <property type="term" value="F:DNA-binding transcription factor activity"/>
    <property type="evidence" value="ECO:0007669"/>
    <property type="project" value="InterPro"/>
</dbReference>
<reference evidence="5" key="1">
    <citation type="submission" date="2024-05" db="EMBL/GenBank/DDBJ databases">
        <title>Copy number flexibility facilitates heteroresistance to increasing antibiotic pressure and threatens the beta-lactam pipeline.</title>
        <authorList>
            <person name="Choby J.E."/>
            <person name="Weiss D.S."/>
        </authorList>
    </citation>
    <scope>NUCLEOTIDE SEQUENCE</scope>
    <source>
        <strain evidence="5">Mu1197</strain>
    </source>
</reference>
<dbReference type="PROSITE" id="PS00041">
    <property type="entry name" value="HTH_ARAC_FAMILY_1"/>
    <property type="match status" value="1"/>
</dbReference>
<dbReference type="EMBL" id="CP157375">
    <property type="protein sequence ID" value="XBM31991.1"/>
    <property type="molecule type" value="Genomic_DNA"/>
</dbReference>
<evidence type="ECO:0000259" key="4">
    <source>
        <dbReference type="PROSITE" id="PS01124"/>
    </source>
</evidence>
<dbReference type="PANTHER" id="PTHR43280">
    <property type="entry name" value="ARAC-FAMILY TRANSCRIPTIONAL REGULATOR"/>
    <property type="match status" value="1"/>
</dbReference>
<dbReference type="InterPro" id="IPR018062">
    <property type="entry name" value="HTH_AraC-typ_CS"/>
</dbReference>
<dbReference type="Pfam" id="PF02311">
    <property type="entry name" value="AraC_binding"/>
    <property type="match status" value="1"/>
</dbReference>
<keyword evidence="2" id="KW-0238">DNA-binding</keyword>
<dbReference type="PANTHER" id="PTHR43280:SF28">
    <property type="entry name" value="HTH-TYPE TRANSCRIPTIONAL ACTIVATOR RHAS"/>
    <property type="match status" value="1"/>
</dbReference>
<dbReference type="InterPro" id="IPR037923">
    <property type="entry name" value="HTH-like"/>
</dbReference>
<dbReference type="RefSeq" id="WP_348959032.1">
    <property type="nucleotide sequence ID" value="NZ_CP157375.1"/>
</dbReference>
<keyword evidence="3" id="KW-0804">Transcription</keyword>
<dbReference type="InterPro" id="IPR003313">
    <property type="entry name" value="AraC-bd"/>
</dbReference>
<evidence type="ECO:0000256" key="1">
    <source>
        <dbReference type="ARBA" id="ARBA00023015"/>
    </source>
</evidence>
<feature type="domain" description="HTH araC/xylS-type" evidence="4">
    <location>
        <begin position="179"/>
        <end position="277"/>
    </location>
</feature>
<organism evidence="5">
    <name type="scientific">Enterobacter cloacae complex sp. Mu1197</name>
    <dbReference type="NCBI Taxonomy" id="3152302"/>
    <lineage>
        <taxon>Bacteria</taxon>
        <taxon>Pseudomonadati</taxon>
        <taxon>Pseudomonadota</taxon>
        <taxon>Gammaproteobacteria</taxon>
        <taxon>Enterobacterales</taxon>
        <taxon>Enterobacteriaceae</taxon>
        <taxon>Enterobacter</taxon>
        <taxon>Enterobacter cloacae complex</taxon>
    </lineage>
</organism>
<dbReference type="AlphaFoldDB" id="A0AAU7G0V5"/>
<keyword evidence="1" id="KW-0805">Transcription regulation</keyword>
<accession>A0AAU7G0V5</accession>
<dbReference type="InterPro" id="IPR018060">
    <property type="entry name" value="HTH_AraC"/>
</dbReference>
<evidence type="ECO:0000256" key="3">
    <source>
        <dbReference type="ARBA" id="ARBA00023163"/>
    </source>
</evidence>
<dbReference type="InterPro" id="IPR014710">
    <property type="entry name" value="RmlC-like_jellyroll"/>
</dbReference>
<name>A0AAU7G0V5_9ENTR</name>
<dbReference type="SUPFAM" id="SSF51215">
    <property type="entry name" value="Regulatory protein AraC"/>
    <property type="match status" value="1"/>
</dbReference>
<protein>
    <submittedName>
        <fullName evidence="5">AraC family transcriptional regulator</fullName>
    </submittedName>
</protein>